<comment type="caution">
    <text evidence="7">The sequence shown here is derived from an EMBL/GenBank/DDBJ whole genome shotgun (WGS) entry which is preliminary data.</text>
</comment>
<comment type="catalytic activity">
    <reaction evidence="1">
        <text>ATP + protein L-histidine = ADP + protein N-phospho-L-histidine.</text>
        <dbReference type="EC" id="2.7.13.3"/>
    </reaction>
</comment>
<proteinExistence type="predicted"/>
<dbReference type="SMART" id="SM00387">
    <property type="entry name" value="HATPase_c"/>
    <property type="match status" value="1"/>
</dbReference>
<evidence type="ECO:0000256" key="1">
    <source>
        <dbReference type="ARBA" id="ARBA00000085"/>
    </source>
</evidence>
<dbReference type="InterPro" id="IPR050640">
    <property type="entry name" value="Bact_2-comp_sensor_kinase"/>
</dbReference>
<dbReference type="InterPro" id="IPR005467">
    <property type="entry name" value="His_kinase_dom"/>
</dbReference>
<dbReference type="EC" id="2.7.13.3" evidence="2"/>
<dbReference type="PROSITE" id="PS50109">
    <property type="entry name" value="HIS_KIN"/>
    <property type="match status" value="1"/>
</dbReference>
<evidence type="ECO:0000256" key="4">
    <source>
        <dbReference type="ARBA" id="ARBA00023012"/>
    </source>
</evidence>
<dbReference type="Gene3D" id="3.30.565.10">
    <property type="entry name" value="Histidine kinase-like ATPase, C-terminal domain"/>
    <property type="match status" value="1"/>
</dbReference>
<dbReference type="Pfam" id="PF15714">
    <property type="entry name" value="SpoVT_C"/>
    <property type="match status" value="1"/>
</dbReference>
<dbReference type="GO" id="GO:0016020">
    <property type="term" value="C:membrane"/>
    <property type="evidence" value="ECO:0007669"/>
    <property type="project" value="InterPro"/>
</dbReference>
<dbReference type="EMBL" id="BDJK01000006">
    <property type="protein sequence ID" value="GAV21897.1"/>
    <property type="molecule type" value="Genomic_DNA"/>
</dbReference>
<feature type="transmembrane region" description="Helical" evidence="5">
    <location>
        <begin position="7"/>
        <end position="28"/>
    </location>
</feature>
<dbReference type="PRINTS" id="PR00344">
    <property type="entry name" value="BCTRLSENSOR"/>
</dbReference>
<keyword evidence="5" id="KW-0812">Transmembrane</keyword>
<feature type="transmembrane region" description="Helical" evidence="5">
    <location>
        <begin position="34"/>
        <end position="56"/>
    </location>
</feature>
<keyword evidence="8" id="KW-1185">Reference proteome</keyword>
<keyword evidence="3 7" id="KW-0808">Transferase</keyword>
<evidence type="ECO:0000256" key="2">
    <source>
        <dbReference type="ARBA" id="ARBA00012438"/>
    </source>
</evidence>
<evidence type="ECO:0000256" key="3">
    <source>
        <dbReference type="ARBA" id="ARBA00022777"/>
    </source>
</evidence>
<dbReference type="InterPro" id="IPR010559">
    <property type="entry name" value="Sig_transdc_His_kin_internal"/>
</dbReference>
<dbReference type="SUPFAM" id="SSF55874">
    <property type="entry name" value="ATPase domain of HSP90 chaperone/DNA topoisomerase II/histidine kinase"/>
    <property type="match status" value="1"/>
</dbReference>
<keyword evidence="5" id="KW-0472">Membrane</keyword>
<dbReference type="InterPro" id="IPR029016">
    <property type="entry name" value="GAF-like_dom_sf"/>
</dbReference>
<dbReference type="GO" id="GO:0000155">
    <property type="term" value="F:phosphorelay sensor kinase activity"/>
    <property type="evidence" value="ECO:0007669"/>
    <property type="project" value="InterPro"/>
</dbReference>
<dbReference type="AlphaFoldDB" id="A0A1L8CSM6"/>
<evidence type="ECO:0000256" key="5">
    <source>
        <dbReference type="SAM" id="Phobius"/>
    </source>
</evidence>
<dbReference type="Pfam" id="PF06580">
    <property type="entry name" value="His_kinase"/>
    <property type="match status" value="1"/>
</dbReference>
<keyword evidence="5" id="KW-1133">Transmembrane helix</keyword>
<dbReference type="PANTHER" id="PTHR34220:SF7">
    <property type="entry name" value="SENSOR HISTIDINE KINASE YPDA"/>
    <property type="match status" value="1"/>
</dbReference>
<gene>
    <name evidence="7" type="ORF">cpu_04070</name>
</gene>
<dbReference type="InterPro" id="IPR003594">
    <property type="entry name" value="HATPase_dom"/>
</dbReference>
<protein>
    <recommendedName>
        <fullName evidence="2">histidine kinase</fullName>
        <ecNumber evidence="2">2.7.13.3</ecNumber>
    </recommendedName>
</protein>
<dbReference type="STRING" id="870242.cpu_04070"/>
<dbReference type="SMART" id="SM00065">
    <property type="entry name" value="GAF"/>
    <property type="match status" value="1"/>
</dbReference>
<dbReference type="InterPro" id="IPR004358">
    <property type="entry name" value="Sig_transdc_His_kin-like_C"/>
</dbReference>
<dbReference type="Proteomes" id="UP000187485">
    <property type="component" value="Unassembled WGS sequence"/>
</dbReference>
<dbReference type="PANTHER" id="PTHR34220">
    <property type="entry name" value="SENSOR HISTIDINE KINASE YPDA"/>
    <property type="match status" value="1"/>
</dbReference>
<name>A0A1L8CSM6_9THEO</name>
<dbReference type="RefSeq" id="WP_234970167.1">
    <property type="nucleotide sequence ID" value="NZ_BDJK01000006.1"/>
</dbReference>
<dbReference type="SUPFAM" id="SSF55781">
    <property type="entry name" value="GAF domain-like"/>
    <property type="match status" value="1"/>
</dbReference>
<dbReference type="Pfam" id="PF02518">
    <property type="entry name" value="HATPase_c"/>
    <property type="match status" value="1"/>
</dbReference>
<organism evidence="7 8">
    <name type="scientific">Carboxydothermus pertinax</name>
    <dbReference type="NCBI Taxonomy" id="870242"/>
    <lineage>
        <taxon>Bacteria</taxon>
        <taxon>Bacillati</taxon>
        <taxon>Bacillota</taxon>
        <taxon>Clostridia</taxon>
        <taxon>Thermoanaerobacterales</taxon>
        <taxon>Thermoanaerobacteraceae</taxon>
        <taxon>Carboxydothermus</taxon>
    </lineage>
</organism>
<dbReference type="Gene3D" id="3.30.450.40">
    <property type="match status" value="1"/>
</dbReference>
<keyword evidence="3 7" id="KW-0418">Kinase</keyword>
<feature type="domain" description="Histidine kinase" evidence="6">
    <location>
        <begin position="329"/>
        <end position="430"/>
    </location>
</feature>
<evidence type="ECO:0000313" key="8">
    <source>
        <dbReference type="Proteomes" id="UP000187485"/>
    </source>
</evidence>
<accession>A0A1L8CSM6</accession>
<evidence type="ECO:0000313" key="7">
    <source>
        <dbReference type="EMBL" id="GAV21897.1"/>
    </source>
</evidence>
<dbReference type="InterPro" id="IPR003018">
    <property type="entry name" value="GAF"/>
</dbReference>
<reference evidence="8" key="1">
    <citation type="submission" date="2016-12" db="EMBL/GenBank/DDBJ databases">
        <title>Draft Genome Sequences od Carboxydothermus pertinax and islandicus, Hydrogenogenic Carboxydotrophic Bacteria.</title>
        <authorList>
            <person name="Fukuyama Y."/>
            <person name="Ohmae K."/>
            <person name="Yoneda Y."/>
            <person name="Yoshida T."/>
            <person name="Sako Y."/>
        </authorList>
    </citation>
    <scope>NUCLEOTIDE SEQUENCE [LARGE SCALE GENOMIC DNA]</scope>
    <source>
        <strain evidence="8">Ug1</strain>
    </source>
</reference>
<dbReference type="InterPro" id="IPR036890">
    <property type="entry name" value="HATPase_C_sf"/>
</dbReference>
<sequence>MEPFLKLIFLAGVMTTIEILFLLFSFSWGINRSLFLPLALLFVINLAGVFIASYFFRSFRIITLNKEVQDRLNPLMLANEALPIIKQGLNVETAGKIAEIIQRISDMEAVAITDREKVLAYVGVGCERHKIGDPIRTFATKEAIRTGELKIIDHSLKYICSVKDCDCPLQAAVVVPLKIRGEVVGTIKLYQTKKGEMPAQTVKLAMGIAQILNLQMEIAELDRQAQMVTKAQLEALQAKINPHFLFNTLNTIIMFNRTNPELARKLLIHLSKFFRQTLKSPGLFGTLKEELDYVNTYLVLEKARFRQKLRIMREIDRDLLNYQFPVLTLQPIVENAVKHGIMPKETQGTVLIKILREEDRIIVEIKDDGVGIAPHLVSRVLEPGFGSGNGVGMSNVNERLISLYGRESGLKIESKLGVGTTVRFSIPAIRTEKEGERENENQDINSG</sequence>
<evidence type="ECO:0000259" key="6">
    <source>
        <dbReference type="PROSITE" id="PS50109"/>
    </source>
</evidence>
<keyword evidence="4" id="KW-0902">Two-component regulatory system</keyword>